<dbReference type="Proteomes" id="UP000000238">
    <property type="component" value="Chromosome"/>
</dbReference>
<reference evidence="1 2" key="1">
    <citation type="journal article" date="2005" name="Nucleic Acids Res.">
        <title>Genomic blueprint of Hahella chejuensis, a marine microbe producing an algicidal agent.</title>
        <authorList>
            <person name="Jeong H."/>
            <person name="Yim J.H."/>
            <person name="Lee C."/>
            <person name="Choi S.-H."/>
            <person name="Park Y.K."/>
            <person name="Yoon S.H."/>
            <person name="Hur C.-G."/>
            <person name="Kang H.-Y."/>
            <person name="Kim D."/>
            <person name="Lee H.H."/>
            <person name="Park K.H."/>
            <person name="Park S.-H."/>
            <person name="Park H.-S."/>
            <person name="Lee H.K."/>
            <person name="Oh T.K."/>
            <person name="Kim J.F."/>
        </authorList>
    </citation>
    <scope>NUCLEOTIDE SEQUENCE [LARGE SCALE GENOMIC DNA]</scope>
    <source>
        <strain evidence="1 2">KCTC 2396</strain>
    </source>
</reference>
<evidence type="ECO:0000313" key="1">
    <source>
        <dbReference type="EMBL" id="ABC30152.1"/>
    </source>
</evidence>
<dbReference type="STRING" id="349521.HCH_03402"/>
<gene>
    <name evidence="1" type="ordered locus">HCH_03402</name>
</gene>
<keyword evidence="2" id="KW-1185">Reference proteome</keyword>
<proteinExistence type="predicted"/>
<dbReference type="KEGG" id="hch:HCH_03402"/>
<dbReference type="eggNOG" id="ENOG5033Z1C">
    <property type="taxonomic scope" value="Bacteria"/>
</dbReference>
<dbReference type="OrthoDB" id="6203131at2"/>
<sequence>MRWLRRFSANKMNPMGPDFKSAPLLHFNLSGTSFKFHSPRSELVSGVTQGPLKIDLYKDEAFEAWSNNKGFSCLMISTGWKYWDKPFGEGAIGSLSLKVRVRKRHPHFNKPGSLFSPSELKLWILEYCEDVWGSFNKNEWARRHNKVIDIDPERDFFRYPKSNSDIEVSTFAGTDWYSYTVGKPSSPRQALYHTPISDDHDIALHFEAKALNREYNNGDHNIDDAVERSISDFMATTSLQLSEEYQKRKQEAQAKE</sequence>
<accession>Q2SGS2</accession>
<dbReference type="RefSeq" id="WP_011397220.1">
    <property type="nucleotide sequence ID" value="NC_007645.1"/>
</dbReference>
<evidence type="ECO:0000313" key="2">
    <source>
        <dbReference type="Proteomes" id="UP000000238"/>
    </source>
</evidence>
<name>Q2SGS2_HAHCH</name>
<dbReference type="EMBL" id="CP000155">
    <property type="protein sequence ID" value="ABC30152.1"/>
    <property type="molecule type" value="Genomic_DNA"/>
</dbReference>
<dbReference type="HOGENOM" id="CLU_1025893_0_0_6"/>
<dbReference type="AlphaFoldDB" id="Q2SGS2"/>
<organism evidence="1 2">
    <name type="scientific">Hahella chejuensis (strain KCTC 2396)</name>
    <dbReference type="NCBI Taxonomy" id="349521"/>
    <lineage>
        <taxon>Bacteria</taxon>
        <taxon>Pseudomonadati</taxon>
        <taxon>Pseudomonadota</taxon>
        <taxon>Gammaproteobacteria</taxon>
        <taxon>Oceanospirillales</taxon>
        <taxon>Hahellaceae</taxon>
        <taxon>Hahella</taxon>
    </lineage>
</organism>
<protein>
    <submittedName>
        <fullName evidence="1">Uncharacterized protein</fullName>
    </submittedName>
</protein>